<dbReference type="InterPro" id="IPR004117">
    <property type="entry name" value="7tm6_olfct_rcpt"/>
</dbReference>
<organism evidence="12">
    <name type="scientific">Culicoides sonorensis</name>
    <name type="common">Biting midge</name>
    <dbReference type="NCBI Taxonomy" id="179676"/>
    <lineage>
        <taxon>Eukaryota</taxon>
        <taxon>Metazoa</taxon>
        <taxon>Ecdysozoa</taxon>
        <taxon>Arthropoda</taxon>
        <taxon>Hexapoda</taxon>
        <taxon>Insecta</taxon>
        <taxon>Pterygota</taxon>
        <taxon>Neoptera</taxon>
        <taxon>Endopterygota</taxon>
        <taxon>Diptera</taxon>
        <taxon>Nematocera</taxon>
        <taxon>Chironomoidea</taxon>
        <taxon>Ceratopogonidae</taxon>
        <taxon>Ceratopogoninae</taxon>
        <taxon>Culicoides</taxon>
        <taxon>Monoculicoides</taxon>
    </lineage>
</organism>
<keyword evidence="7 10" id="KW-0472">Membrane</keyword>
<reference evidence="11" key="1">
    <citation type="submission" date="2018-04" db="EMBL/GenBank/DDBJ databases">
        <authorList>
            <person name="Go L.Y."/>
            <person name="Mitchell J.A."/>
        </authorList>
    </citation>
    <scope>NUCLEOTIDE SEQUENCE</scope>
    <source>
        <tissue evidence="11">Whole organism</tissue>
    </source>
</reference>
<evidence type="ECO:0000256" key="9">
    <source>
        <dbReference type="ARBA" id="ARBA00023224"/>
    </source>
</evidence>
<dbReference type="Pfam" id="PF02949">
    <property type="entry name" value="7tm_6"/>
    <property type="match status" value="1"/>
</dbReference>
<feature type="transmembrane region" description="Helical" evidence="10">
    <location>
        <begin position="23"/>
        <end position="42"/>
    </location>
</feature>
<accession>A0A336M3K6</accession>
<evidence type="ECO:0000256" key="8">
    <source>
        <dbReference type="ARBA" id="ARBA00023170"/>
    </source>
</evidence>
<feature type="transmembrane region" description="Helical" evidence="10">
    <location>
        <begin position="265"/>
        <end position="284"/>
    </location>
</feature>
<evidence type="ECO:0000256" key="10">
    <source>
        <dbReference type="SAM" id="Phobius"/>
    </source>
</evidence>
<feature type="transmembrane region" description="Helical" evidence="10">
    <location>
        <begin position="426"/>
        <end position="447"/>
    </location>
</feature>
<dbReference type="GO" id="GO:0005886">
    <property type="term" value="C:plasma membrane"/>
    <property type="evidence" value="ECO:0007669"/>
    <property type="project" value="UniProtKB-SubCell"/>
</dbReference>
<dbReference type="GO" id="GO:0007165">
    <property type="term" value="P:signal transduction"/>
    <property type="evidence" value="ECO:0007669"/>
    <property type="project" value="UniProtKB-KW"/>
</dbReference>
<evidence type="ECO:0000313" key="12">
    <source>
        <dbReference type="EMBL" id="SSX24846.1"/>
    </source>
</evidence>
<keyword evidence="2" id="KW-1003">Cell membrane</keyword>
<keyword evidence="3" id="KW-0716">Sensory transduction</keyword>
<keyword evidence="8" id="KW-0675">Receptor</keyword>
<reference evidence="12" key="2">
    <citation type="submission" date="2018-07" db="EMBL/GenBank/DDBJ databases">
        <authorList>
            <person name="Quirk P.G."/>
            <person name="Krulwich T.A."/>
        </authorList>
    </citation>
    <scope>NUCLEOTIDE SEQUENCE</scope>
</reference>
<keyword evidence="4 10" id="KW-0812">Transmembrane</keyword>
<dbReference type="PANTHER" id="PTHR21137:SF35">
    <property type="entry name" value="ODORANT RECEPTOR 19A-RELATED"/>
    <property type="match status" value="1"/>
</dbReference>
<dbReference type="GO" id="GO:0004984">
    <property type="term" value="F:olfactory receptor activity"/>
    <property type="evidence" value="ECO:0007669"/>
    <property type="project" value="InterPro"/>
</dbReference>
<evidence type="ECO:0000256" key="2">
    <source>
        <dbReference type="ARBA" id="ARBA00022475"/>
    </source>
</evidence>
<evidence type="ECO:0000256" key="5">
    <source>
        <dbReference type="ARBA" id="ARBA00022725"/>
    </source>
</evidence>
<feature type="transmembrane region" description="Helical" evidence="10">
    <location>
        <begin position="118"/>
        <end position="138"/>
    </location>
</feature>
<keyword evidence="6 10" id="KW-1133">Transmembrane helix</keyword>
<name>A0A336M3K6_CULSO</name>
<protein>
    <submittedName>
        <fullName evidence="12">CSON011577 protein</fullName>
    </submittedName>
</protein>
<dbReference type="VEuPathDB" id="VectorBase:CSON011577"/>
<gene>
    <name evidence="12" type="primary">CSON011577</name>
</gene>
<evidence type="ECO:0000256" key="4">
    <source>
        <dbReference type="ARBA" id="ARBA00022692"/>
    </source>
</evidence>
<feature type="transmembrane region" description="Helical" evidence="10">
    <location>
        <begin position="173"/>
        <end position="195"/>
    </location>
</feature>
<evidence type="ECO:0000256" key="6">
    <source>
        <dbReference type="ARBA" id="ARBA00022989"/>
    </source>
</evidence>
<keyword evidence="9" id="KW-0807">Transducer</keyword>
<evidence type="ECO:0000256" key="7">
    <source>
        <dbReference type="ARBA" id="ARBA00023136"/>
    </source>
</evidence>
<evidence type="ECO:0000313" key="11">
    <source>
        <dbReference type="EMBL" id="SSX04482.1"/>
    </source>
</evidence>
<dbReference type="EMBL" id="UFQS01000505">
    <property type="protein sequence ID" value="SSX04482.1"/>
    <property type="molecule type" value="Genomic_DNA"/>
</dbReference>
<proteinExistence type="predicted"/>
<dbReference type="AlphaFoldDB" id="A0A336M3K6"/>
<feature type="transmembrane region" description="Helical" evidence="10">
    <location>
        <begin position="453"/>
        <end position="474"/>
    </location>
</feature>
<dbReference type="EMBL" id="UFQT01000505">
    <property type="protein sequence ID" value="SSX24846.1"/>
    <property type="molecule type" value="Genomic_DNA"/>
</dbReference>
<dbReference type="PANTHER" id="PTHR21137">
    <property type="entry name" value="ODORANT RECEPTOR"/>
    <property type="match status" value="1"/>
</dbReference>
<feature type="transmembrane region" description="Helical" evidence="10">
    <location>
        <begin position="54"/>
        <end position="75"/>
    </location>
</feature>
<evidence type="ECO:0000256" key="1">
    <source>
        <dbReference type="ARBA" id="ARBA00004651"/>
    </source>
</evidence>
<evidence type="ECO:0000256" key="3">
    <source>
        <dbReference type="ARBA" id="ARBA00022606"/>
    </source>
</evidence>
<comment type="subcellular location">
    <subcellularLocation>
        <location evidence="1">Cell membrane</location>
        <topology evidence="1">Multi-pass membrane protein</topology>
    </subcellularLocation>
</comment>
<sequence length="546" mass="63350">MRIPLIITGFDIFSKNMVKSQRFLNFMFYLIMGDLTICLFYSITQSKHFTLADITFDVTGFFAYLSIITQLTYFWKNQNTIRNIFHHFKLLHSTREENWTNNLRDPLYAKCSTFLKKLCKTLVVFSFICGISSITNLMKPKIELLYPIKNISFGKAQSKLDFSINFTLQAIGLFYWNLAYFINLLIFFVMIINVLTELKFISEICETVGDRNVHYENGCIIVKPYDPHLPKKAKIPNSFLVERQERLQFISNQLRTIIKYHSNTLKTLVVFSFICGISSITNLMKPKIELLYPIKNISFGKAQSKLDFTINFTLQAIGLFYWNLAYFINLLIFFVMIINVLTELKFISEICETVGDRNVHYENDCIIVKPFDPHLPKKAKKPNSLLVERQERLNFISNQLRTIVKYHSNTLKLLDLINKIYSINILIWEAIFVCAGCALYVLCLFAPGRAVSFAPILITVGIMYFSVSYLSALLSENFANVGHSLYASNWYLLNVEHKKTILTILLMAYKNKSAHVGPFGNCNLERFTEALKMVYRICLLIKYLCN</sequence>
<dbReference type="GO" id="GO:0005549">
    <property type="term" value="F:odorant binding"/>
    <property type="evidence" value="ECO:0007669"/>
    <property type="project" value="InterPro"/>
</dbReference>
<feature type="transmembrane region" description="Helical" evidence="10">
    <location>
        <begin position="320"/>
        <end position="341"/>
    </location>
</feature>
<keyword evidence="5" id="KW-0552">Olfaction</keyword>